<name>A0A8T0JUC7_PHAAN</name>
<dbReference type="InterPro" id="IPR006501">
    <property type="entry name" value="Pectinesterase_inhib_dom"/>
</dbReference>
<comment type="caution">
    <text evidence="5">The sequence shown here is derived from an EMBL/GenBank/DDBJ whole genome shotgun (WGS) entry which is preliminary data.</text>
</comment>
<dbReference type="SUPFAM" id="SSF101148">
    <property type="entry name" value="Plant invertase/pectin methylesterase inhibitor"/>
    <property type="match status" value="1"/>
</dbReference>
<evidence type="ECO:0000256" key="2">
    <source>
        <dbReference type="ARBA" id="ARBA00023157"/>
    </source>
</evidence>
<protein>
    <recommendedName>
        <fullName evidence="4">Pectinesterase inhibitor domain-containing protein</fullName>
    </recommendedName>
</protein>
<dbReference type="SMART" id="SM00856">
    <property type="entry name" value="PMEI"/>
    <property type="match status" value="1"/>
</dbReference>
<dbReference type="Gene3D" id="1.20.140.40">
    <property type="entry name" value="Invertase/pectin methylesterase inhibitor family protein"/>
    <property type="match status" value="1"/>
</dbReference>
<dbReference type="InterPro" id="IPR035513">
    <property type="entry name" value="Invertase/methylesterase_inhib"/>
</dbReference>
<sequence length="198" mass="22457">MNCRKKKEKKATMRFALNVSIIFIMSLFLFQGSNGYDLISKNCKEASKRDPEIITYDFCVACLEEASSKLHPPPTNLEDLVGILITLSKNNATNVLSIISKLSKDKSLDKFAIMTLQECSRLYDDSVFRLDIIVASLKSKVFDDVSFTLGEIRTSSRVCNEDLSAKWRGGISPLSKEYHIFLQLIWISRVFINIITKT</sequence>
<dbReference type="InterPro" id="IPR034088">
    <property type="entry name" value="Pla_a_1-like"/>
</dbReference>
<dbReference type="PANTHER" id="PTHR35357">
    <property type="entry name" value="OS02G0537100 PROTEIN"/>
    <property type="match status" value="1"/>
</dbReference>
<dbReference type="EMBL" id="JABFOF010000008">
    <property type="protein sequence ID" value="KAG2384124.1"/>
    <property type="molecule type" value="Genomic_DNA"/>
</dbReference>
<evidence type="ECO:0000256" key="3">
    <source>
        <dbReference type="ARBA" id="ARBA00038471"/>
    </source>
</evidence>
<evidence type="ECO:0000313" key="5">
    <source>
        <dbReference type="EMBL" id="KAG2384124.1"/>
    </source>
</evidence>
<dbReference type="AlphaFoldDB" id="A0A8T0JUC7"/>
<accession>A0A8T0JUC7</accession>
<dbReference type="NCBIfam" id="TIGR01614">
    <property type="entry name" value="PME_inhib"/>
    <property type="match status" value="1"/>
</dbReference>
<gene>
    <name evidence="5" type="ORF">HKW66_Vig0151130</name>
</gene>
<evidence type="ECO:0000256" key="1">
    <source>
        <dbReference type="ARBA" id="ARBA00022729"/>
    </source>
</evidence>
<proteinExistence type="inferred from homology"/>
<dbReference type="PANTHER" id="PTHR35357:SF17">
    <property type="entry name" value="PECTINESTERASE INHIBITOR 12"/>
    <property type="match status" value="1"/>
</dbReference>
<keyword evidence="1" id="KW-0732">Signal</keyword>
<feature type="domain" description="Pectinesterase inhibitor" evidence="4">
    <location>
        <begin position="34"/>
        <end position="191"/>
    </location>
</feature>
<evidence type="ECO:0000259" key="4">
    <source>
        <dbReference type="SMART" id="SM00856"/>
    </source>
</evidence>
<comment type="similarity">
    <text evidence="3">Belongs to the PMEI family.</text>
</comment>
<dbReference type="CDD" id="cd15795">
    <property type="entry name" value="PMEI-Pla_a_1_like"/>
    <property type="match status" value="1"/>
</dbReference>
<keyword evidence="2" id="KW-1015">Disulfide bond</keyword>
<dbReference type="GO" id="GO:0004857">
    <property type="term" value="F:enzyme inhibitor activity"/>
    <property type="evidence" value="ECO:0007669"/>
    <property type="project" value="InterPro"/>
</dbReference>
<dbReference type="Pfam" id="PF04043">
    <property type="entry name" value="PMEI"/>
    <property type="match status" value="1"/>
</dbReference>
<organism evidence="5 6">
    <name type="scientific">Phaseolus angularis</name>
    <name type="common">Azuki bean</name>
    <name type="synonym">Vigna angularis</name>
    <dbReference type="NCBI Taxonomy" id="3914"/>
    <lineage>
        <taxon>Eukaryota</taxon>
        <taxon>Viridiplantae</taxon>
        <taxon>Streptophyta</taxon>
        <taxon>Embryophyta</taxon>
        <taxon>Tracheophyta</taxon>
        <taxon>Spermatophyta</taxon>
        <taxon>Magnoliopsida</taxon>
        <taxon>eudicotyledons</taxon>
        <taxon>Gunneridae</taxon>
        <taxon>Pentapetalae</taxon>
        <taxon>rosids</taxon>
        <taxon>fabids</taxon>
        <taxon>Fabales</taxon>
        <taxon>Fabaceae</taxon>
        <taxon>Papilionoideae</taxon>
        <taxon>50 kb inversion clade</taxon>
        <taxon>NPAAA clade</taxon>
        <taxon>indigoferoid/millettioid clade</taxon>
        <taxon>Phaseoleae</taxon>
        <taxon>Vigna</taxon>
    </lineage>
</organism>
<evidence type="ECO:0000313" key="6">
    <source>
        <dbReference type="Proteomes" id="UP000743370"/>
    </source>
</evidence>
<reference evidence="5 6" key="1">
    <citation type="submission" date="2020-05" db="EMBL/GenBank/DDBJ databases">
        <title>Vigna angularis (adzuki bean) Var. LongXiaoDou No. 4 denovo assembly.</title>
        <authorList>
            <person name="Xiang H."/>
        </authorList>
    </citation>
    <scope>NUCLEOTIDE SEQUENCE [LARGE SCALE GENOMIC DNA]</scope>
    <source>
        <tissue evidence="5">Leaf</tissue>
    </source>
</reference>
<dbReference type="Proteomes" id="UP000743370">
    <property type="component" value="Unassembled WGS sequence"/>
</dbReference>